<feature type="domain" description="AGC-kinase C-terminal" evidence="12">
    <location>
        <begin position="334"/>
        <end position="406"/>
    </location>
</feature>
<comment type="similarity">
    <text evidence="1">Belongs to the protein kinase superfamily. AGC Ser/Thr protein kinase family.</text>
</comment>
<dbReference type="GO" id="GO:0005524">
    <property type="term" value="F:ATP binding"/>
    <property type="evidence" value="ECO:0007669"/>
    <property type="project" value="UniProtKB-UniRule"/>
</dbReference>
<feature type="binding site" evidence="8">
    <location>
        <position position="204"/>
    </location>
    <ligand>
        <name>ATP</name>
        <dbReference type="ChEBI" id="CHEBI:30616"/>
    </ligand>
</feature>
<evidence type="ECO:0000259" key="12">
    <source>
        <dbReference type="PROSITE" id="PS51285"/>
    </source>
</evidence>
<gene>
    <name evidence="13" type="ORF">N0F65_003868</name>
</gene>
<dbReference type="PROSITE" id="PS50195">
    <property type="entry name" value="PX"/>
    <property type="match status" value="1"/>
</dbReference>
<feature type="domain" description="PX" evidence="11">
    <location>
        <begin position="11"/>
        <end position="139"/>
    </location>
</feature>
<evidence type="ECO:0000256" key="4">
    <source>
        <dbReference type="ARBA" id="ARBA00022679"/>
    </source>
</evidence>
<evidence type="ECO:0000256" key="7">
    <source>
        <dbReference type="ARBA" id="ARBA00022840"/>
    </source>
</evidence>
<feature type="domain" description="Protein kinase" evidence="10">
    <location>
        <begin position="175"/>
        <end position="430"/>
    </location>
</feature>
<evidence type="ECO:0000313" key="13">
    <source>
        <dbReference type="EMBL" id="DBA03148.1"/>
    </source>
</evidence>
<evidence type="ECO:0000259" key="10">
    <source>
        <dbReference type="PROSITE" id="PS50011"/>
    </source>
</evidence>
<dbReference type="PROSITE" id="PS00107">
    <property type="entry name" value="PROTEIN_KINASE_ATP"/>
    <property type="match status" value="1"/>
</dbReference>
<dbReference type="SUPFAM" id="SSF56112">
    <property type="entry name" value="Protein kinase-like (PK-like)"/>
    <property type="match status" value="1"/>
</dbReference>
<keyword evidence="6" id="KW-0418">Kinase</keyword>
<evidence type="ECO:0000256" key="2">
    <source>
        <dbReference type="ARBA" id="ARBA00022527"/>
    </source>
</evidence>
<proteinExistence type="inferred from homology"/>
<dbReference type="PROSITE" id="PS51285">
    <property type="entry name" value="AGC_KINASE_CTER"/>
    <property type="match status" value="1"/>
</dbReference>
<dbReference type="Pfam" id="PF00433">
    <property type="entry name" value="Pkinase_C"/>
    <property type="match status" value="1"/>
</dbReference>
<dbReference type="InterPro" id="IPR017441">
    <property type="entry name" value="Protein_kinase_ATP_BS"/>
</dbReference>
<keyword evidence="4" id="KW-0808">Transferase</keyword>
<dbReference type="EMBL" id="DAKRPA010000022">
    <property type="protein sequence ID" value="DBA03148.1"/>
    <property type="molecule type" value="Genomic_DNA"/>
</dbReference>
<dbReference type="FunFam" id="3.30.200.20:FF:000042">
    <property type="entry name" value="Aurora kinase A"/>
    <property type="match status" value="1"/>
</dbReference>
<dbReference type="InterPro" id="IPR001683">
    <property type="entry name" value="PX_dom"/>
</dbReference>
<dbReference type="AlphaFoldDB" id="A0AAV2Z6X8"/>
<dbReference type="SUPFAM" id="SSF64268">
    <property type="entry name" value="PX domain"/>
    <property type="match status" value="1"/>
</dbReference>
<dbReference type="Pfam" id="PF00069">
    <property type="entry name" value="Pkinase"/>
    <property type="match status" value="1"/>
</dbReference>
<protein>
    <submittedName>
        <fullName evidence="13">Uncharacterized protein</fullName>
    </submittedName>
</protein>
<dbReference type="SMART" id="SM00220">
    <property type="entry name" value="S_TKc"/>
    <property type="match status" value="1"/>
</dbReference>
<dbReference type="InterPro" id="IPR036871">
    <property type="entry name" value="PX_dom_sf"/>
</dbReference>
<dbReference type="Proteomes" id="UP001146120">
    <property type="component" value="Unassembled WGS sequence"/>
</dbReference>
<dbReference type="CDD" id="cd06093">
    <property type="entry name" value="PX_domain"/>
    <property type="match status" value="1"/>
</dbReference>
<name>A0AAV2Z6X8_9STRA</name>
<dbReference type="PANTHER" id="PTHR24351">
    <property type="entry name" value="RIBOSOMAL PROTEIN S6 KINASE"/>
    <property type="match status" value="1"/>
</dbReference>
<dbReference type="Gene3D" id="3.30.1520.10">
    <property type="entry name" value="Phox-like domain"/>
    <property type="match status" value="1"/>
</dbReference>
<dbReference type="SMART" id="SM00312">
    <property type="entry name" value="PX"/>
    <property type="match status" value="1"/>
</dbReference>
<dbReference type="InterPro" id="IPR000961">
    <property type="entry name" value="AGC-kinase_C"/>
</dbReference>
<keyword evidence="5 8" id="KW-0547">Nucleotide-binding</keyword>
<keyword evidence="2" id="KW-0723">Serine/threonine-protein kinase</keyword>
<comment type="caution">
    <text evidence="13">The sequence shown here is derived from an EMBL/GenBank/DDBJ whole genome shotgun (WGS) entry which is preliminary data.</text>
</comment>
<keyword evidence="7 8" id="KW-0067">ATP-binding</keyword>
<evidence type="ECO:0000256" key="8">
    <source>
        <dbReference type="PROSITE-ProRule" id="PRU10141"/>
    </source>
</evidence>
<evidence type="ECO:0000256" key="5">
    <source>
        <dbReference type="ARBA" id="ARBA00022741"/>
    </source>
</evidence>
<organism evidence="13 14">
    <name type="scientific">Lagenidium giganteum</name>
    <dbReference type="NCBI Taxonomy" id="4803"/>
    <lineage>
        <taxon>Eukaryota</taxon>
        <taxon>Sar</taxon>
        <taxon>Stramenopiles</taxon>
        <taxon>Oomycota</taxon>
        <taxon>Peronosporomycetes</taxon>
        <taxon>Pythiales</taxon>
        <taxon>Pythiaceae</taxon>
    </lineage>
</organism>
<evidence type="ECO:0000256" key="9">
    <source>
        <dbReference type="SAM" id="MobiDB-lite"/>
    </source>
</evidence>
<keyword evidence="3" id="KW-0597">Phosphoprotein</keyword>
<sequence length="430" mass="49068">MNADSTSGASTPKNIPTATSQSPGALGKRYTVYKVQVHYQSGQVVQIEKRYSDFRQLHKVLRHKYATVGRLFFPPKKYFMSLSLHVIEQRREALDHYLNAVLSLRPRPVELVQFLAGGVDQMDEDDVESDIYSDMSSLRHDTSMSIYSSTGSTASTSRSSSFSLTRGEIVNMSDFEILKMLGKGSFGKVYMVRKVGSDDILAMKVLRKSELVKRNQVHHTMTERRIMSSINHPFIVPLRYAFQTSSKLVMISDYCCGGEIFFHLKKFRSFSEAMVRFYAAELILKAPLKFPAHFGLSPEVKNLISALLERDPTYRIGCRPGAGVEDIKNHPFFMEIDWQALDNREVRPPFKPRVKSPTDIQNFDKEFTREIPDSMSFQQDKRLVISPKNEFHGFSFTRRSFSNSTRGSTADPRMSGECYDGNMLRNFSIS</sequence>
<evidence type="ECO:0000259" key="11">
    <source>
        <dbReference type="PROSITE" id="PS50195"/>
    </source>
</evidence>
<dbReference type="PROSITE" id="PS50011">
    <property type="entry name" value="PROTEIN_KINASE_DOM"/>
    <property type="match status" value="1"/>
</dbReference>
<dbReference type="Gene3D" id="3.30.200.20">
    <property type="entry name" value="Phosphorylase Kinase, domain 1"/>
    <property type="match status" value="2"/>
</dbReference>
<keyword evidence="14" id="KW-1185">Reference proteome</keyword>
<dbReference type="GO" id="GO:0035091">
    <property type="term" value="F:phosphatidylinositol binding"/>
    <property type="evidence" value="ECO:0007669"/>
    <property type="project" value="InterPro"/>
</dbReference>
<evidence type="ECO:0000256" key="3">
    <source>
        <dbReference type="ARBA" id="ARBA00022553"/>
    </source>
</evidence>
<evidence type="ECO:0000313" key="14">
    <source>
        <dbReference type="Proteomes" id="UP001146120"/>
    </source>
</evidence>
<reference evidence="13" key="1">
    <citation type="submission" date="2022-11" db="EMBL/GenBank/DDBJ databases">
        <authorList>
            <person name="Morgan W.R."/>
            <person name="Tartar A."/>
        </authorList>
    </citation>
    <scope>NUCLEOTIDE SEQUENCE</scope>
    <source>
        <strain evidence="13">ARSEF 373</strain>
    </source>
</reference>
<dbReference type="Gene3D" id="1.10.510.10">
    <property type="entry name" value="Transferase(Phosphotransferase) domain 1"/>
    <property type="match status" value="1"/>
</dbReference>
<dbReference type="InterPro" id="IPR011009">
    <property type="entry name" value="Kinase-like_dom_sf"/>
</dbReference>
<dbReference type="InterPro" id="IPR000719">
    <property type="entry name" value="Prot_kinase_dom"/>
</dbReference>
<evidence type="ECO:0000256" key="6">
    <source>
        <dbReference type="ARBA" id="ARBA00022777"/>
    </source>
</evidence>
<dbReference type="SMART" id="SM00133">
    <property type="entry name" value="S_TK_X"/>
    <property type="match status" value="1"/>
</dbReference>
<dbReference type="GO" id="GO:0004674">
    <property type="term" value="F:protein serine/threonine kinase activity"/>
    <property type="evidence" value="ECO:0007669"/>
    <property type="project" value="UniProtKB-KW"/>
</dbReference>
<evidence type="ECO:0000256" key="1">
    <source>
        <dbReference type="ARBA" id="ARBA00009903"/>
    </source>
</evidence>
<accession>A0AAV2Z6X8</accession>
<reference evidence="13" key="2">
    <citation type="journal article" date="2023" name="Microbiol Resour">
        <title>Decontamination and Annotation of the Draft Genome Sequence of the Oomycete Lagenidium giganteum ARSEF 373.</title>
        <authorList>
            <person name="Morgan W.R."/>
            <person name="Tartar A."/>
        </authorList>
    </citation>
    <scope>NUCLEOTIDE SEQUENCE</scope>
    <source>
        <strain evidence="13">ARSEF 373</strain>
    </source>
</reference>
<dbReference type="Pfam" id="PF00787">
    <property type="entry name" value="PX"/>
    <property type="match status" value="1"/>
</dbReference>
<feature type="region of interest" description="Disordered" evidence="9">
    <location>
        <begin position="1"/>
        <end position="22"/>
    </location>
</feature>
<dbReference type="InterPro" id="IPR017892">
    <property type="entry name" value="Pkinase_C"/>
</dbReference>